<dbReference type="Pfam" id="PF04576">
    <property type="entry name" value="Zein-binding"/>
    <property type="match status" value="1"/>
</dbReference>
<protein>
    <recommendedName>
        <fullName evidence="8">GTD-binding domain-containing protein</fullName>
    </recommendedName>
</protein>
<dbReference type="PROSITE" id="PS51775">
    <property type="entry name" value="GTD_BINDING"/>
    <property type="match status" value="1"/>
</dbReference>
<dbReference type="EMBL" id="OIVN01000313">
    <property type="protein sequence ID" value="SPC78124.1"/>
    <property type="molecule type" value="Genomic_DNA"/>
</dbReference>
<accession>A0A2N9EU61</accession>
<feature type="coiled-coil region" evidence="5">
    <location>
        <begin position="767"/>
        <end position="794"/>
    </location>
</feature>
<dbReference type="GO" id="GO:0016020">
    <property type="term" value="C:membrane"/>
    <property type="evidence" value="ECO:0007669"/>
    <property type="project" value="UniProtKB-SubCell"/>
</dbReference>
<organism evidence="9">
    <name type="scientific">Fagus sylvatica</name>
    <name type="common">Beechnut</name>
    <dbReference type="NCBI Taxonomy" id="28930"/>
    <lineage>
        <taxon>Eukaryota</taxon>
        <taxon>Viridiplantae</taxon>
        <taxon>Streptophyta</taxon>
        <taxon>Embryophyta</taxon>
        <taxon>Tracheophyta</taxon>
        <taxon>Spermatophyta</taxon>
        <taxon>Magnoliopsida</taxon>
        <taxon>eudicotyledons</taxon>
        <taxon>Gunneridae</taxon>
        <taxon>Pentapetalae</taxon>
        <taxon>rosids</taxon>
        <taxon>fabids</taxon>
        <taxon>Fagales</taxon>
        <taxon>Fagaceae</taxon>
        <taxon>Fagus</taxon>
    </lineage>
</organism>
<sequence>MTLILIYAILEWILIVFLLLNSLFSYLIIKFADYFGLKRPCLWCSRIDHILEPGKKKNSYIDLVCEAHASEISKLGYCLNHRKLAESQEMCEDCSSSSQPDCPEFSKRFAFFPWMNKIGLVQSGDESISENGEGNLMCSCCSVSLDSKFYPPCILIKPSWGDFDYTQKENLIDEAGVVAQTDEGDQSDQSRSDFVTNLCEDEQSIGENRGIQIVSDVVMDVGSGRREEEAEEKCSVCDLGCKELIVDEDDKLDMVIEKEREPIKEEKSMDDQSCDQTMVHVDFSKKAFKEIRPQHLEFYIDQEDCRLIPVELGGAATTEDQGQPRYKLEDQGNCENQDVILDFDMHIEAQAEPVVENWHSSGETVALLSAHESKEEPKVSMLESMVLVETENTFILHKEEEDFVMEDFEQVVINQATQTPSNDDDHDHEDQSNAATAREMDSDIHQASEEAIQMQCNELDAEISIGTEIPDQEPLDEAQTQEFLPSYEHRQEDPSTSSVILHVDDDNGSKQAEEEFLVFKTMSTETSRQEINGHISLCPELNEIEEEKVPDTPTSVDSFHHLHKKLLLLERKESGTEESFDGSVISEIEGGELTTEKLKSALRTERKALNALYAELEEERSASAVAANQTMAMINRLQEEKAAMQMEALHYQRMMEEQSEYDQEALQLLNELMVKRERENQELEKQLEIYRKKVHDYEVKEKTMMSTRRRDSSTRSTASCSNAEDSDGISIDLNHEAKEEDSLNGNQESSSSQNTPPDAVLYLEESMANFEEERLSILEQLKELEEKLFTLSDEEGQHFEDVKPFVHSFHENGNGYHKNSDSDTEVNGVENGHSKEMNGNGKHHQEIRIKGSKAKRLLPLFDAIGADSEDGLVNGHEQVFDSVALLKSLDTRFEMEKKLAIEDEVDHVYERLQALEADREFLKHCISSLRKGDKGLDLLQEILQHLRDLRSVEHRVKKIGDGALY</sequence>
<keyword evidence="4 7" id="KW-0472">Membrane</keyword>
<keyword evidence="5" id="KW-0175">Coiled coil</keyword>
<feature type="region of interest" description="Disordered" evidence="6">
    <location>
        <begin position="417"/>
        <end position="443"/>
    </location>
</feature>
<comment type="subcellular location">
    <subcellularLocation>
        <location evidence="1">Membrane</location>
        <topology evidence="1">Single-pass membrane protein</topology>
    </subcellularLocation>
</comment>
<dbReference type="GO" id="GO:0080115">
    <property type="term" value="F:myosin XI tail binding"/>
    <property type="evidence" value="ECO:0007669"/>
    <property type="project" value="UniProtKB-ARBA"/>
</dbReference>
<dbReference type="PANTHER" id="PTHR31448:SF3">
    <property type="entry name" value="MYOSIN-BINDING PROTEIN 2"/>
    <property type="match status" value="1"/>
</dbReference>
<name>A0A2N9EU61_FAGSY</name>
<feature type="domain" description="GTD-binding" evidence="8">
    <location>
        <begin position="593"/>
        <end position="691"/>
    </location>
</feature>
<evidence type="ECO:0000256" key="4">
    <source>
        <dbReference type="ARBA" id="ARBA00023136"/>
    </source>
</evidence>
<reference evidence="9" key="1">
    <citation type="submission" date="2018-02" db="EMBL/GenBank/DDBJ databases">
        <authorList>
            <person name="Cohen D.B."/>
            <person name="Kent A.D."/>
        </authorList>
    </citation>
    <scope>NUCLEOTIDE SEQUENCE</scope>
</reference>
<evidence type="ECO:0000256" key="2">
    <source>
        <dbReference type="ARBA" id="ARBA00022692"/>
    </source>
</evidence>
<evidence type="ECO:0000256" key="6">
    <source>
        <dbReference type="SAM" id="MobiDB-lite"/>
    </source>
</evidence>
<evidence type="ECO:0000256" key="1">
    <source>
        <dbReference type="ARBA" id="ARBA00004167"/>
    </source>
</evidence>
<evidence type="ECO:0000256" key="3">
    <source>
        <dbReference type="ARBA" id="ARBA00022989"/>
    </source>
</evidence>
<keyword evidence="3 7" id="KW-1133">Transmembrane helix</keyword>
<feature type="compositionally biased region" description="Basic and acidic residues" evidence="6">
    <location>
        <begin position="701"/>
        <end position="713"/>
    </location>
</feature>
<evidence type="ECO:0000259" key="8">
    <source>
        <dbReference type="PROSITE" id="PS51775"/>
    </source>
</evidence>
<dbReference type="PANTHER" id="PTHR31448">
    <property type="entry name" value="MYOSIN-BINDING PROTEIN 2"/>
    <property type="match status" value="1"/>
</dbReference>
<evidence type="ECO:0000256" key="5">
    <source>
        <dbReference type="SAM" id="Coils"/>
    </source>
</evidence>
<keyword evidence="2 7" id="KW-0812">Transmembrane</keyword>
<feature type="coiled-coil region" evidence="5">
    <location>
        <begin position="599"/>
        <end position="700"/>
    </location>
</feature>
<proteinExistence type="predicted"/>
<feature type="region of interest" description="Disordered" evidence="6">
    <location>
        <begin position="738"/>
        <end position="757"/>
    </location>
</feature>
<dbReference type="InterPro" id="IPR007656">
    <property type="entry name" value="GTD-bd"/>
</dbReference>
<evidence type="ECO:0000256" key="7">
    <source>
        <dbReference type="SAM" id="Phobius"/>
    </source>
</evidence>
<dbReference type="AlphaFoldDB" id="A0A2N9EU61"/>
<feature type="compositionally biased region" description="Polar residues" evidence="6">
    <location>
        <begin position="743"/>
        <end position="756"/>
    </location>
</feature>
<feature type="region of interest" description="Disordered" evidence="6">
    <location>
        <begin position="701"/>
        <end position="731"/>
    </location>
</feature>
<evidence type="ECO:0000313" key="9">
    <source>
        <dbReference type="EMBL" id="SPC78124.1"/>
    </source>
</evidence>
<feature type="transmembrane region" description="Helical" evidence="7">
    <location>
        <begin position="6"/>
        <end position="29"/>
    </location>
</feature>
<dbReference type="InterPro" id="IPR039306">
    <property type="entry name" value="MYOB"/>
</dbReference>
<gene>
    <name evidence="9" type="ORF">FSB_LOCUS6006</name>
</gene>